<keyword evidence="3" id="KW-1185">Reference proteome</keyword>
<keyword evidence="1 2" id="KW-0808">Transferase</keyword>
<dbReference type="InterPro" id="IPR050483">
    <property type="entry name" value="CoA-transferase_III_domain"/>
</dbReference>
<dbReference type="STRING" id="1508389.SAMN05444003_2481"/>
<proteinExistence type="predicted"/>
<dbReference type="AlphaFoldDB" id="A0A1M5RB75"/>
<dbReference type="OrthoDB" id="7208981at2"/>
<dbReference type="InterPro" id="IPR003673">
    <property type="entry name" value="CoA-Trfase_fam_III"/>
</dbReference>
<evidence type="ECO:0000313" key="2">
    <source>
        <dbReference type="EMBL" id="SHH23428.1"/>
    </source>
</evidence>
<evidence type="ECO:0000256" key="1">
    <source>
        <dbReference type="ARBA" id="ARBA00022679"/>
    </source>
</evidence>
<dbReference type="InterPro" id="IPR023606">
    <property type="entry name" value="CoA-Trfase_III_dom_1_sf"/>
</dbReference>
<dbReference type="PANTHER" id="PTHR48207">
    <property type="entry name" value="SUCCINATE--HYDROXYMETHYLGLUTARATE COA-TRANSFERASE"/>
    <property type="match status" value="1"/>
</dbReference>
<dbReference type="SUPFAM" id="SSF89796">
    <property type="entry name" value="CoA-transferase family III (CaiB/BaiF)"/>
    <property type="match status" value="1"/>
</dbReference>
<name>A0A1M5RB75_9RHOB</name>
<dbReference type="InterPro" id="IPR044855">
    <property type="entry name" value="CoA-Trfase_III_dom3_sf"/>
</dbReference>
<dbReference type="RefSeq" id="WP_072901554.1">
    <property type="nucleotide sequence ID" value="NZ_FQXB01000004.1"/>
</dbReference>
<dbReference type="Gene3D" id="3.40.50.10540">
    <property type="entry name" value="Crotonobetainyl-coa:carnitine coa-transferase, domain 1"/>
    <property type="match status" value="1"/>
</dbReference>
<sequence>MRPLAGLKVVELARILAGPWAGQTLSDLGAEVIKVEAPTGDDTRQWGPPFIERDGDTSAAYFHSCNRGKASVAIDFRTDEGKAQLIELIKDADILIENFKVGGLKKYGLDYDSLAAENPRLIYCSITGFGQDGPYAYRAGYDYIIQGMSGLMSVTGEPDGQPQKVGVAVTDIFSGLYAATSILAAVQQRNATGKGQHIDVALFDVATAVMANQAMNYLATDVAPKRLGNAHPNIVPYQVFDCKDGFAIVAAGNDGQYRAFCDLLGVNDLGTDDRFATNPMRLENRDALTDLLTVETQKITRDDLLSRCEANGVPAGPINDMADVFADPQIQHRGLRLELDGVPSVAFPVKFSDADVSREKASPKIGEDQHLLD</sequence>
<dbReference type="Pfam" id="PF02515">
    <property type="entry name" value="CoA_transf_3"/>
    <property type="match status" value="1"/>
</dbReference>
<dbReference type="Gene3D" id="3.30.1540.10">
    <property type="entry name" value="formyl-coa transferase, domain 3"/>
    <property type="match status" value="1"/>
</dbReference>
<protein>
    <submittedName>
        <fullName evidence="2">Crotonobetainyl-CoA:carnitine CoA-transferase CaiB</fullName>
    </submittedName>
</protein>
<dbReference type="Proteomes" id="UP000184074">
    <property type="component" value="Unassembled WGS sequence"/>
</dbReference>
<reference evidence="2 3" key="1">
    <citation type="submission" date="2016-11" db="EMBL/GenBank/DDBJ databases">
        <authorList>
            <person name="Jaros S."/>
            <person name="Januszkiewicz K."/>
            <person name="Wedrychowicz H."/>
        </authorList>
    </citation>
    <scope>NUCLEOTIDE SEQUENCE [LARGE SCALE GENOMIC DNA]</scope>
    <source>
        <strain evidence="2 3">DSM 28715</strain>
    </source>
</reference>
<gene>
    <name evidence="2" type="ORF">SAMN05444003_2481</name>
</gene>
<dbReference type="PANTHER" id="PTHR48207:SF3">
    <property type="entry name" value="SUCCINATE--HYDROXYMETHYLGLUTARATE COA-TRANSFERASE"/>
    <property type="match status" value="1"/>
</dbReference>
<evidence type="ECO:0000313" key="3">
    <source>
        <dbReference type="Proteomes" id="UP000184074"/>
    </source>
</evidence>
<organism evidence="2 3">
    <name type="scientific">Cognatiyoonia sediminum</name>
    <dbReference type="NCBI Taxonomy" id="1508389"/>
    <lineage>
        <taxon>Bacteria</taxon>
        <taxon>Pseudomonadati</taxon>
        <taxon>Pseudomonadota</taxon>
        <taxon>Alphaproteobacteria</taxon>
        <taxon>Rhodobacterales</taxon>
        <taxon>Paracoccaceae</taxon>
        <taxon>Cognatiyoonia</taxon>
    </lineage>
</organism>
<accession>A0A1M5RB75</accession>
<dbReference type="EMBL" id="FQXB01000004">
    <property type="protein sequence ID" value="SHH23428.1"/>
    <property type="molecule type" value="Genomic_DNA"/>
</dbReference>
<dbReference type="GO" id="GO:0008410">
    <property type="term" value="F:CoA-transferase activity"/>
    <property type="evidence" value="ECO:0007669"/>
    <property type="project" value="TreeGrafter"/>
</dbReference>